<accession>A0ABN4MA49</accession>
<sequence>MPADFGYRLFVKNTLEEKISMAMASKGFTLIELMITIAIIAILSAIAYPSYTDYVLRGYLVDATNGMASAQAQLEQFYQDNRKYTGGPCASNTKNFTFNCTPTPTDQEYVITATGAGPVSAFSYTYTYTVAQGLIKATTGLKDGWGSNCDRAWIVKKGQPCA</sequence>
<organism evidence="3 4">
    <name type="scientific">Collimonas pratensis</name>
    <dbReference type="NCBI Taxonomy" id="279113"/>
    <lineage>
        <taxon>Bacteria</taxon>
        <taxon>Pseudomonadati</taxon>
        <taxon>Pseudomonadota</taxon>
        <taxon>Betaproteobacteria</taxon>
        <taxon>Burkholderiales</taxon>
        <taxon>Oxalobacteraceae</taxon>
        <taxon>Collimonas</taxon>
    </lineage>
</organism>
<dbReference type="Proteomes" id="UP000074914">
    <property type="component" value="Chromosome"/>
</dbReference>
<evidence type="ECO:0000256" key="2">
    <source>
        <dbReference type="SAM" id="Phobius"/>
    </source>
</evidence>
<dbReference type="Gene3D" id="3.30.700.10">
    <property type="entry name" value="Glycoprotein, Type 4 Pilin"/>
    <property type="match status" value="1"/>
</dbReference>
<dbReference type="InterPro" id="IPR031982">
    <property type="entry name" value="PilE-like"/>
</dbReference>
<dbReference type="NCBIfam" id="TIGR02532">
    <property type="entry name" value="IV_pilin_GFxxxE"/>
    <property type="match status" value="1"/>
</dbReference>
<dbReference type="EMBL" id="CP013236">
    <property type="protein sequence ID" value="AMP14698.1"/>
    <property type="molecule type" value="Genomic_DNA"/>
</dbReference>
<evidence type="ECO:0000256" key="1">
    <source>
        <dbReference type="ARBA" id="ARBA00022481"/>
    </source>
</evidence>
<feature type="transmembrane region" description="Helical" evidence="2">
    <location>
        <begin position="28"/>
        <end position="48"/>
    </location>
</feature>
<protein>
    <submittedName>
        <fullName evidence="3">Prepilin-type N-terminal cleavage/methylation domain protein</fullName>
    </submittedName>
</protein>
<evidence type="ECO:0000313" key="4">
    <source>
        <dbReference type="Proteomes" id="UP000074914"/>
    </source>
</evidence>
<dbReference type="SUPFAM" id="SSF54523">
    <property type="entry name" value="Pili subunits"/>
    <property type="match status" value="1"/>
</dbReference>
<name>A0ABN4MA49_9BURK</name>
<keyword evidence="2" id="KW-0472">Membrane</keyword>
<keyword evidence="2" id="KW-1133">Transmembrane helix</keyword>
<dbReference type="Pfam" id="PF07963">
    <property type="entry name" value="N_methyl"/>
    <property type="match status" value="1"/>
</dbReference>
<dbReference type="PRINTS" id="PR00813">
    <property type="entry name" value="BCTERIALGSPG"/>
</dbReference>
<dbReference type="Pfam" id="PF16732">
    <property type="entry name" value="ComP_DUS"/>
    <property type="match status" value="1"/>
</dbReference>
<keyword evidence="1" id="KW-0488">Methylation</keyword>
<gene>
    <name evidence="3" type="ORF">CPter291_2441</name>
</gene>
<reference evidence="3 4" key="1">
    <citation type="submission" date="2015-11" db="EMBL/GenBank/DDBJ databases">
        <title>Exploring the genomic traits of fungus-feeding bacterial genus Collimonas.</title>
        <authorList>
            <person name="Song C."/>
            <person name="Schmidt R."/>
            <person name="de Jager V."/>
            <person name="Krzyzanowska D."/>
            <person name="Jongedijk E."/>
            <person name="Cankar K."/>
            <person name="Beekwilder J."/>
            <person name="van Veen A."/>
            <person name="de Boer W."/>
            <person name="van Veen J.A."/>
            <person name="Garbeva P."/>
        </authorList>
    </citation>
    <scope>NUCLEOTIDE SEQUENCE [LARGE SCALE GENOMIC DNA]</scope>
    <source>
        <strain evidence="3 4">Ter291</strain>
    </source>
</reference>
<keyword evidence="4" id="KW-1185">Reference proteome</keyword>
<proteinExistence type="predicted"/>
<keyword evidence="2" id="KW-0812">Transmembrane</keyword>
<evidence type="ECO:0000313" key="3">
    <source>
        <dbReference type="EMBL" id="AMP14698.1"/>
    </source>
</evidence>
<dbReference type="PROSITE" id="PS00409">
    <property type="entry name" value="PROKAR_NTER_METHYL"/>
    <property type="match status" value="1"/>
</dbReference>
<dbReference type="InterPro" id="IPR045584">
    <property type="entry name" value="Pilin-like"/>
</dbReference>
<dbReference type="InterPro" id="IPR000983">
    <property type="entry name" value="Bac_GSPG_pilin"/>
</dbReference>
<dbReference type="InterPro" id="IPR012902">
    <property type="entry name" value="N_methyl_site"/>
</dbReference>